<dbReference type="PANTHER" id="PTHR33908:SF11">
    <property type="entry name" value="MEMBRANE PROTEIN"/>
    <property type="match status" value="1"/>
</dbReference>
<dbReference type="PANTHER" id="PTHR33908">
    <property type="entry name" value="MANNOSYLTRANSFERASE YKCB-RELATED"/>
    <property type="match status" value="1"/>
</dbReference>
<feature type="transmembrane region" description="Helical" evidence="8">
    <location>
        <begin position="30"/>
        <end position="50"/>
    </location>
</feature>
<feature type="transmembrane region" description="Helical" evidence="8">
    <location>
        <begin position="222"/>
        <end position="245"/>
    </location>
</feature>
<keyword evidence="4" id="KW-0808">Transferase</keyword>
<evidence type="ECO:0000256" key="1">
    <source>
        <dbReference type="ARBA" id="ARBA00004651"/>
    </source>
</evidence>
<evidence type="ECO:0000256" key="7">
    <source>
        <dbReference type="ARBA" id="ARBA00023136"/>
    </source>
</evidence>
<gene>
    <name evidence="9" type="ORF">H5J25_00825</name>
</gene>
<feature type="transmembrane region" description="Helical" evidence="8">
    <location>
        <begin position="340"/>
        <end position="361"/>
    </location>
</feature>
<name>A0A974NV48_9SPHN</name>
<dbReference type="GO" id="GO:0016763">
    <property type="term" value="F:pentosyltransferase activity"/>
    <property type="evidence" value="ECO:0007669"/>
    <property type="project" value="TreeGrafter"/>
</dbReference>
<dbReference type="KEGG" id="sari:H5J25_00825"/>
<dbReference type="RefSeq" id="WP_202093878.1">
    <property type="nucleotide sequence ID" value="NZ_CP061035.1"/>
</dbReference>
<proteinExistence type="predicted"/>
<dbReference type="GO" id="GO:0009103">
    <property type="term" value="P:lipopolysaccharide biosynthetic process"/>
    <property type="evidence" value="ECO:0007669"/>
    <property type="project" value="UniProtKB-ARBA"/>
</dbReference>
<organism evidence="9 10">
    <name type="scientific">Sphingomonas aliaeris</name>
    <dbReference type="NCBI Taxonomy" id="2759526"/>
    <lineage>
        <taxon>Bacteria</taxon>
        <taxon>Pseudomonadati</taxon>
        <taxon>Pseudomonadota</taxon>
        <taxon>Alphaproteobacteria</taxon>
        <taxon>Sphingomonadales</taxon>
        <taxon>Sphingomonadaceae</taxon>
        <taxon>Sphingomonas</taxon>
    </lineage>
</organism>
<sequence>MVFEQNRSFETRSPTVRFIDRIAATPWSRAAAFLVFALLVRAIQFGNPVIQPDDQFYLLTGDRLLHGYLPYIDIWDRKPVGLFILFAGIRLLGGDGVIQYQIVATIFAALTACTIGQIAMRFTPPRGALMAGLIYLLYLCVFGGEGGQSPVFYNLLTAGAGLCIVRILDRDVFRGREIALGSVAMALMGLAMQIKYPALFEGAFFGLTLLWIAHLRGMRIPALIGLATLWMAIALAPTAAAWGYYAARSHSEAFVYANFTSIFQRGHPKPGIVFMRWFVMIAQVSPLLLVAYLSCRPKRADGTVEPLPAGSVQKFTRNWALAAFAAVMVFGSYYDHYALPMLLPLSIAAAPILGDLGAGVLFHSRRRRRHVPAVLFIAFIAFVLSAVAILTHQDGRGRGKAVYAMAAYLKPRLKDCLFVYAAEPILYHLTGSCLPSPWSFPDHLNNDVENDAIGVLPLAEVQRIMRKKPQYVVEMESPFSTINRRTWDYMQAELARDYRPVFVVRVGMHFRIIYGRLPGH</sequence>
<keyword evidence="3" id="KW-0328">Glycosyltransferase</keyword>
<evidence type="ECO:0000256" key="4">
    <source>
        <dbReference type="ARBA" id="ARBA00022679"/>
    </source>
</evidence>
<feature type="transmembrane region" description="Helical" evidence="8">
    <location>
        <begin position="127"/>
        <end position="144"/>
    </location>
</feature>
<feature type="transmembrane region" description="Helical" evidence="8">
    <location>
        <begin position="315"/>
        <end position="334"/>
    </location>
</feature>
<dbReference type="InterPro" id="IPR050297">
    <property type="entry name" value="LipidA_mod_glycosyltrf_83"/>
</dbReference>
<keyword evidence="10" id="KW-1185">Reference proteome</keyword>
<evidence type="ECO:0000313" key="10">
    <source>
        <dbReference type="Proteomes" id="UP000595894"/>
    </source>
</evidence>
<feature type="transmembrane region" description="Helical" evidence="8">
    <location>
        <begin position="150"/>
        <end position="168"/>
    </location>
</feature>
<feature type="transmembrane region" description="Helical" evidence="8">
    <location>
        <begin position="373"/>
        <end position="391"/>
    </location>
</feature>
<reference evidence="10" key="1">
    <citation type="submission" date="2020-09" db="EMBL/GenBank/DDBJ databases">
        <title>Sphingomonas sp., a new species isolated from pork steak.</title>
        <authorList>
            <person name="Heidler von Heilborn D."/>
        </authorList>
    </citation>
    <scope>NUCLEOTIDE SEQUENCE [LARGE SCALE GENOMIC DNA]</scope>
</reference>
<dbReference type="Proteomes" id="UP000595894">
    <property type="component" value="Chromosome"/>
</dbReference>
<keyword evidence="7 8" id="KW-0472">Membrane</keyword>
<comment type="subcellular location">
    <subcellularLocation>
        <location evidence="1">Cell membrane</location>
        <topology evidence="1">Multi-pass membrane protein</topology>
    </subcellularLocation>
</comment>
<feature type="transmembrane region" description="Helical" evidence="8">
    <location>
        <begin position="175"/>
        <end position="192"/>
    </location>
</feature>
<evidence type="ECO:0000313" key="9">
    <source>
        <dbReference type="EMBL" id="QQV77415.1"/>
    </source>
</evidence>
<accession>A0A974NV48</accession>
<keyword evidence="5 8" id="KW-0812">Transmembrane</keyword>
<feature type="transmembrane region" description="Helical" evidence="8">
    <location>
        <begin position="98"/>
        <end position="120"/>
    </location>
</feature>
<keyword evidence="2" id="KW-1003">Cell membrane</keyword>
<evidence type="ECO:0000256" key="3">
    <source>
        <dbReference type="ARBA" id="ARBA00022676"/>
    </source>
</evidence>
<keyword evidence="6 8" id="KW-1133">Transmembrane helix</keyword>
<protein>
    <recommendedName>
        <fullName evidence="11">Glycosyltransferase RgtA/B/C/D-like domain-containing protein</fullName>
    </recommendedName>
</protein>
<evidence type="ECO:0000256" key="2">
    <source>
        <dbReference type="ARBA" id="ARBA00022475"/>
    </source>
</evidence>
<dbReference type="AlphaFoldDB" id="A0A974NV48"/>
<dbReference type="EMBL" id="CP061035">
    <property type="protein sequence ID" value="QQV77415.1"/>
    <property type="molecule type" value="Genomic_DNA"/>
</dbReference>
<feature type="transmembrane region" description="Helical" evidence="8">
    <location>
        <begin position="274"/>
        <end position="294"/>
    </location>
</feature>
<evidence type="ECO:0000256" key="6">
    <source>
        <dbReference type="ARBA" id="ARBA00022989"/>
    </source>
</evidence>
<evidence type="ECO:0000256" key="8">
    <source>
        <dbReference type="SAM" id="Phobius"/>
    </source>
</evidence>
<feature type="transmembrane region" description="Helical" evidence="8">
    <location>
        <begin position="198"/>
        <end position="215"/>
    </location>
</feature>
<evidence type="ECO:0008006" key="11">
    <source>
        <dbReference type="Google" id="ProtNLM"/>
    </source>
</evidence>
<dbReference type="GO" id="GO:0005886">
    <property type="term" value="C:plasma membrane"/>
    <property type="evidence" value="ECO:0007669"/>
    <property type="project" value="UniProtKB-SubCell"/>
</dbReference>
<evidence type="ECO:0000256" key="5">
    <source>
        <dbReference type="ARBA" id="ARBA00022692"/>
    </source>
</evidence>